<dbReference type="AlphaFoldDB" id="A0A329M0H7"/>
<accession>A0A329M0H7</accession>
<organism evidence="1 2">
    <name type="scientific">Paenibacillus contaminans</name>
    <dbReference type="NCBI Taxonomy" id="450362"/>
    <lineage>
        <taxon>Bacteria</taxon>
        <taxon>Bacillati</taxon>
        <taxon>Bacillota</taxon>
        <taxon>Bacilli</taxon>
        <taxon>Bacillales</taxon>
        <taxon>Paenibacillaceae</taxon>
        <taxon>Paenibacillus</taxon>
    </lineage>
</organism>
<sequence length="160" mass="18276">MSKQLTITKLNNEYKKQFGGQKKITLKTGDYLYVQTVFKKTSIQKLILDYQTILEEARTNLSDANVLKDLSFAYYMLLLRHFTNLDNIPIELAPMVAVCEKLIDLDILEDILASFPAEELVKINEQLRLVEENSRSIGEQWGEMMAAAAGNKTNRGNQNE</sequence>
<dbReference type="EMBL" id="QMFB01000034">
    <property type="protein sequence ID" value="RAV12173.1"/>
    <property type="molecule type" value="Genomic_DNA"/>
</dbReference>
<protein>
    <submittedName>
        <fullName evidence="1">Uncharacterized protein</fullName>
    </submittedName>
</protein>
<evidence type="ECO:0000313" key="1">
    <source>
        <dbReference type="EMBL" id="RAV12173.1"/>
    </source>
</evidence>
<evidence type="ECO:0000313" key="2">
    <source>
        <dbReference type="Proteomes" id="UP000250369"/>
    </source>
</evidence>
<comment type="caution">
    <text evidence="1">The sequence shown here is derived from an EMBL/GenBank/DDBJ whole genome shotgun (WGS) entry which is preliminary data.</text>
</comment>
<proteinExistence type="predicted"/>
<dbReference type="OrthoDB" id="2620014at2"/>
<reference evidence="1 2" key="1">
    <citation type="journal article" date="2009" name="Int. J. Syst. Evol. Microbiol.">
        <title>Paenibacillus contaminans sp. nov., isolated from a contaminated laboratory plate.</title>
        <authorList>
            <person name="Chou J.H."/>
            <person name="Lee J.H."/>
            <person name="Lin M.C."/>
            <person name="Chang P.S."/>
            <person name="Arun A.B."/>
            <person name="Young C.C."/>
            <person name="Chen W.M."/>
        </authorList>
    </citation>
    <scope>NUCLEOTIDE SEQUENCE [LARGE SCALE GENOMIC DNA]</scope>
    <source>
        <strain evidence="1 2">CKOBP-6</strain>
    </source>
</reference>
<name>A0A329M0H7_9BACL</name>
<gene>
    <name evidence="1" type="ORF">DQG23_35215</name>
</gene>
<dbReference type="Proteomes" id="UP000250369">
    <property type="component" value="Unassembled WGS sequence"/>
</dbReference>
<keyword evidence="2" id="KW-1185">Reference proteome</keyword>
<dbReference type="RefSeq" id="WP_113035722.1">
    <property type="nucleotide sequence ID" value="NZ_QMFB01000034.1"/>
</dbReference>